<accession>A0A832M4Z0</accession>
<keyword evidence="1" id="KW-1133">Transmembrane helix</keyword>
<reference evidence="2" key="1">
    <citation type="journal article" date="2020" name="mSystems">
        <title>Genome- and Community-Level Interaction Insights into Carbon Utilization and Element Cycling Functions of Hydrothermarchaeota in Hydrothermal Sediment.</title>
        <authorList>
            <person name="Zhou Z."/>
            <person name="Liu Y."/>
            <person name="Xu W."/>
            <person name="Pan J."/>
            <person name="Luo Z.H."/>
            <person name="Li M."/>
        </authorList>
    </citation>
    <scope>NUCLEOTIDE SEQUENCE [LARGE SCALE GENOMIC DNA]</scope>
    <source>
        <strain evidence="2">SpSt-402</strain>
    </source>
</reference>
<sequence>MTDSSSKQVPLQSQELSTAAIPAPPHWLYQVGYWFRIGFSLFLLLSVLIGVAGCSSNAATISWQKATTVVPEVVIEQVIQTNTDMDVAQAKEPLLAWTVDGKEGKLTLFNFNTPNLCGALGCLYTGYWLKENQSAVEVFQNYLNPNLPANKPLIQVGEDRNQALPCLEVLQMEGDSLQDGKAERLRQLNYCFNGDRYQLADSQLLSS</sequence>
<dbReference type="EMBL" id="DSRD01000376">
    <property type="protein sequence ID" value="HGW93786.1"/>
    <property type="molecule type" value="Genomic_DNA"/>
</dbReference>
<evidence type="ECO:0000313" key="2">
    <source>
        <dbReference type="EMBL" id="HGW93786.1"/>
    </source>
</evidence>
<name>A0A832M4Z0_9CYAN</name>
<keyword evidence="1" id="KW-0812">Transmembrane</keyword>
<evidence type="ECO:0000256" key="1">
    <source>
        <dbReference type="SAM" id="Phobius"/>
    </source>
</evidence>
<organism evidence="2">
    <name type="scientific">Oscillatoriales cyanobacterium SpSt-402</name>
    <dbReference type="NCBI Taxonomy" id="2282168"/>
    <lineage>
        <taxon>Bacteria</taxon>
        <taxon>Bacillati</taxon>
        <taxon>Cyanobacteriota</taxon>
        <taxon>Cyanophyceae</taxon>
        <taxon>Oscillatoriophycideae</taxon>
        <taxon>Oscillatoriales</taxon>
    </lineage>
</organism>
<keyword evidence="1" id="KW-0472">Membrane</keyword>
<proteinExistence type="predicted"/>
<dbReference type="AlphaFoldDB" id="A0A832M4Z0"/>
<gene>
    <name evidence="2" type="ORF">ENR47_05835</name>
</gene>
<comment type="caution">
    <text evidence="2">The sequence shown here is derived from an EMBL/GenBank/DDBJ whole genome shotgun (WGS) entry which is preliminary data.</text>
</comment>
<feature type="transmembrane region" description="Helical" evidence="1">
    <location>
        <begin position="33"/>
        <end position="55"/>
    </location>
</feature>
<protein>
    <submittedName>
        <fullName evidence="2">Uncharacterized protein</fullName>
    </submittedName>
</protein>